<evidence type="ECO:0000259" key="1">
    <source>
        <dbReference type="Pfam" id="PF01636"/>
    </source>
</evidence>
<dbReference type="AlphaFoldDB" id="A0A2M7W379"/>
<proteinExistence type="predicted"/>
<dbReference type="SUPFAM" id="SSF56112">
    <property type="entry name" value="Protein kinase-like (PK-like)"/>
    <property type="match status" value="1"/>
</dbReference>
<name>A0A2M7W379_9BACT</name>
<dbReference type="PANTHER" id="PTHR21310:SF15">
    <property type="entry name" value="AMINOGLYCOSIDE PHOSPHOTRANSFERASE DOMAIN-CONTAINING PROTEIN"/>
    <property type="match status" value="1"/>
</dbReference>
<dbReference type="Gene3D" id="3.90.1200.10">
    <property type="match status" value="1"/>
</dbReference>
<dbReference type="PANTHER" id="PTHR21310">
    <property type="entry name" value="AMINOGLYCOSIDE PHOSPHOTRANSFERASE-RELATED-RELATED"/>
    <property type="match status" value="1"/>
</dbReference>
<dbReference type="Gene3D" id="3.30.200.150">
    <property type="match status" value="1"/>
</dbReference>
<dbReference type="InterPro" id="IPR002575">
    <property type="entry name" value="Aminoglycoside_PTrfase"/>
</dbReference>
<dbReference type="Proteomes" id="UP000228952">
    <property type="component" value="Unassembled WGS sequence"/>
</dbReference>
<sequence length="395" mass="45532">MEVLQTSALPLGYITIIDYTTGINVTHTLVIDYKSFDEDLLKLEANYSYKSDEVYYYNVHRQKALILKLQQRFDFFDYSTLPLIFSNIHEEIESYEVLKKKGTGHVIILVRTTSGRDLVLRVNLLIDEPEHYMNLEKIFIQKFASIGIGSSEVLFSDTSRKQVPFDYQIMERLIGKGLGEEWEGTQSDYDAISTQFGANAAKMYKLPGKGWGRLRQNATGELYGTKNSLVEYLTTYLEHDLEMIQLFKFISVQDAEKIHNYFYSPAISDLFGSSTQSYFIHNDPSDLNMRYEGNKLVAVFDWENAAMYDPICELGSASTWTVQYPKDEQMIAGFVQELGYTPDNLQEKMSVYFLRKMLDKVQFALRGERLAEKHIRLFAEGCKRNGLDVKVLVTL</sequence>
<gene>
    <name evidence="2" type="ORF">COX64_00155</name>
</gene>
<organism evidence="2 3">
    <name type="scientific">Candidatus Dojkabacteria bacterium CG_4_10_14_0_2_um_filter_Dojkabacteria_WS6_41_15</name>
    <dbReference type="NCBI Taxonomy" id="2014249"/>
    <lineage>
        <taxon>Bacteria</taxon>
        <taxon>Candidatus Dojkabacteria</taxon>
    </lineage>
</organism>
<dbReference type="Pfam" id="PF01636">
    <property type="entry name" value="APH"/>
    <property type="match status" value="1"/>
</dbReference>
<feature type="domain" description="Aminoglycoside phosphotransferase" evidence="1">
    <location>
        <begin position="109"/>
        <end position="345"/>
    </location>
</feature>
<comment type="caution">
    <text evidence="2">The sequence shown here is derived from an EMBL/GenBank/DDBJ whole genome shotgun (WGS) entry which is preliminary data.</text>
</comment>
<accession>A0A2M7W379</accession>
<dbReference type="InterPro" id="IPR051678">
    <property type="entry name" value="AGP_Transferase"/>
</dbReference>
<evidence type="ECO:0000313" key="2">
    <source>
        <dbReference type="EMBL" id="PJA15882.1"/>
    </source>
</evidence>
<dbReference type="EMBL" id="PFQB01000006">
    <property type="protein sequence ID" value="PJA15882.1"/>
    <property type="molecule type" value="Genomic_DNA"/>
</dbReference>
<protein>
    <recommendedName>
        <fullName evidence="1">Aminoglycoside phosphotransferase domain-containing protein</fullName>
    </recommendedName>
</protein>
<dbReference type="InterPro" id="IPR011009">
    <property type="entry name" value="Kinase-like_dom_sf"/>
</dbReference>
<reference evidence="3" key="1">
    <citation type="submission" date="2017-09" db="EMBL/GenBank/DDBJ databases">
        <title>Depth-based differentiation of microbial function through sediment-hosted aquifers and enrichment of novel symbionts in the deep terrestrial subsurface.</title>
        <authorList>
            <person name="Probst A.J."/>
            <person name="Ladd B."/>
            <person name="Jarett J.K."/>
            <person name="Geller-Mcgrath D.E."/>
            <person name="Sieber C.M.K."/>
            <person name="Emerson J.B."/>
            <person name="Anantharaman K."/>
            <person name="Thomas B.C."/>
            <person name="Malmstrom R."/>
            <person name="Stieglmeier M."/>
            <person name="Klingl A."/>
            <person name="Woyke T."/>
            <person name="Ryan C.M."/>
            <person name="Banfield J.F."/>
        </authorList>
    </citation>
    <scope>NUCLEOTIDE SEQUENCE [LARGE SCALE GENOMIC DNA]</scope>
</reference>
<evidence type="ECO:0000313" key="3">
    <source>
        <dbReference type="Proteomes" id="UP000228952"/>
    </source>
</evidence>